<organism evidence="1 2">
    <name type="scientific">Lithospermum erythrorhizon</name>
    <name type="common">Purple gromwell</name>
    <name type="synonym">Lithospermum officinale var. erythrorhizon</name>
    <dbReference type="NCBI Taxonomy" id="34254"/>
    <lineage>
        <taxon>Eukaryota</taxon>
        <taxon>Viridiplantae</taxon>
        <taxon>Streptophyta</taxon>
        <taxon>Embryophyta</taxon>
        <taxon>Tracheophyta</taxon>
        <taxon>Spermatophyta</taxon>
        <taxon>Magnoliopsida</taxon>
        <taxon>eudicotyledons</taxon>
        <taxon>Gunneridae</taxon>
        <taxon>Pentapetalae</taxon>
        <taxon>asterids</taxon>
        <taxon>lamiids</taxon>
        <taxon>Boraginales</taxon>
        <taxon>Boraginaceae</taxon>
        <taxon>Boraginoideae</taxon>
        <taxon>Lithospermeae</taxon>
        <taxon>Lithospermum</taxon>
    </lineage>
</organism>
<proteinExistence type="predicted"/>
<sequence>MFMDDFNEVLSGDEHVSQRRHRPNWQMENFRQVVNDCGMIDVGYSGNSHGAVENLSTNTSDHLPILLSWGEQTAGQNKQKLWFRFVRGWCLYESSKEVARIAWDKRKEIDPGLTVFGSIRDCRLDLLKWKSETLVKVHSTIKEKEEALDTLQQGMISIASKERATVLSKEIDKLRKADEIYWCQRLRDLCRVKGDRNTDFSHVVSTDRKGKKVKQCLLSMHGTKAPGPDGMPALFFVALLGHSG</sequence>
<protein>
    <recommendedName>
        <fullName evidence="3">Endonuclease/exonuclease/phosphatase</fullName>
    </recommendedName>
</protein>
<dbReference type="Proteomes" id="UP001454036">
    <property type="component" value="Unassembled WGS sequence"/>
</dbReference>
<gene>
    <name evidence="1" type="ORF">LIER_38527</name>
</gene>
<dbReference type="EMBL" id="BAABME010019629">
    <property type="protein sequence ID" value="GAA0157832.1"/>
    <property type="molecule type" value="Genomic_DNA"/>
</dbReference>
<evidence type="ECO:0008006" key="3">
    <source>
        <dbReference type="Google" id="ProtNLM"/>
    </source>
</evidence>
<reference evidence="1 2" key="1">
    <citation type="submission" date="2024-01" db="EMBL/GenBank/DDBJ databases">
        <title>The complete chloroplast genome sequence of Lithospermum erythrorhizon: insights into the phylogenetic relationship among Boraginaceae species and the maternal lineages of purple gromwells.</title>
        <authorList>
            <person name="Okada T."/>
            <person name="Watanabe K."/>
        </authorList>
    </citation>
    <scope>NUCLEOTIDE SEQUENCE [LARGE SCALE GENOMIC DNA]</scope>
</reference>
<name>A0AAV3Q3R6_LITER</name>
<accession>A0AAV3Q3R6</accession>
<evidence type="ECO:0000313" key="1">
    <source>
        <dbReference type="EMBL" id="GAA0157832.1"/>
    </source>
</evidence>
<dbReference type="PANTHER" id="PTHR33710">
    <property type="entry name" value="BNAC02G09200D PROTEIN"/>
    <property type="match status" value="1"/>
</dbReference>
<dbReference type="PANTHER" id="PTHR33710:SF62">
    <property type="entry name" value="DUF4283 DOMAIN PROTEIN"/>
    <property type="match status" value="1"/>
</dbReference>
<keyword evidence="2" id="KW-1185">Reference proteome</keyword>
<evidence type="ECO:0000313" key="2">
    <source>
        <dbReference type="Proteomes" id="UP001454036"/>
    </source>
</evidence>
<comment type="caution">
    <text evidence="1">The sequence shown here is derived from an EMBL/GenBank/DDBJ whole genome shotgun (WGS) entry which is preliminary data.</text>
</comment>
<dbReference type="AlphaFoldDB" id="A0AAV3Q3R6"/>